<feature type="transmembrane region" description="Helical" evidence="1">
    <location>
        <begin position="60"/>
        <end position="79"/>
    </location>
</feature>
<evidence type="ECO:0000313" key="3">
    <source>
        <dbReference type="EMBL" id="CAB4602317.1"/>
    </source>
</evidence>
<dbReference type="EMBL" id="CAEZSN010000018">
    <property type="protein sequence ID" value="CAB4536411.1"/>
    <property type="molecule type" value="Genomic_DNA"/>
</dbReference>
<feature type="transmembrane region" description="Helical" evidence="1">
    <location>
        <begin position="115"/>
        <end position="132"/>
    </location>
</feature>
<keyword evidence="1" id="KW-1133">Transmembrane helix</keyword>
<dbReference type="EMBL" id="CAEZUR010000012">
    <property type="protein sequence ID" value="CAB4602317.1"/>
    <property type="molecule type" value="Genomic_DNA"/>
</dbReference>
<organism evidence="3">
    <name type="scientific">freshwater metagenome</name>
    <dbReference type="NCBI Taxonomy" id="449393"/>
    <lineage>
        <taxon>unclassified sequences</taxon>
        <taxon>metagenomes</taxon>
        <taxon>ecological metagenomes</taxon>
    </lineage>
</organism>
<evidence type="ECO:0000256" key="1">
    <source>
        <dbReference type="SAM" id="Phobius"/>
    </source>
</evidence>
<proteinExistence type="predicted"/>
<evidence type="ECO:0000313" key="2">
    <source>
        <dbReference type="EMBL" id="CAB4536411.1"/>
    </source>
</evidence>
<feature type="transmembrane region" description="Helical" evidence="1">
    <location>
        <begin position="138"/>
        <end position="157"/>
    </location>
</feature>
<protein>
    <submittedName>
        <fullName evidence="3">Unannotated protein</fullName>
    </submittedName>
</protein>
<reference evidence="3" key="1">
    <citation type="submission" date="2020-05" db="EMBL/GenBank/DDBJ databases">
        <authorList>
            <person name="Chiriac C."/>
            <person name="Salcher M."/>
            <person name="Ghai R."/>
            <person name="Kavagutti S V."/>
        </authorList>
    </citation>
    <scope>NUCLEOTIDE SEQUENCE</scope>
</reference>
<accession>A0A6J6GM37</accession>
<name>A0A6J6GM37_9ZZZZ</name>
<dbReference type="AlphaFoldDB" id="A0A6J6GM37"/>
<gene>
    <name evidence="2" type="ORF">UFOPK1433_00258</name>
    <name evidence="3" type="ORF">UFOPK1843_00239</name>
</gene>
<keyword evidence="1" id="KW-0812">Transmembrane</keyword>
<feature type="transmembrane region" description="Helical" evidence="1">
    <location>
        <begin position="34"/>
        <end position="53"/>
    </location>
</feature>
<sequence>MLNAPRWLLALVSILFGLYHAILGASAWRGYVNILSLALSIAIYMATMVISVVASKGLTISRGFGSLVAIGAVATVIVANSGIQPGHSDPYSTWYVGGMSALLGVLAARGQSAMAWISAALVSFLVVVEDGLEGLGEVGIEGMAILIAAASATAFALKRADREVVELQNAEMAAEAAIIGSEAAGEERKVRLQNVLERSLNALGQISVNRGAVTKREKEEFLQLESSLRDDIRGRALLNPTVRKAASEARARGIDVLILDEGGLSLLPVSQLEHILEKVAGAINSVVAGKVVVRSPRGEKWVVTVMATRPGTEAPDLWLKF</sequence>
<keyword evidence="1" id="KW-0472">Membrane</keyword>